<organism evidence="2 3">
    <name type="scientific">Nitrobacter vulgaris</name>
    <dbReference type="NCBI Taxonomy" id="29421"/>
    <lineage>
        <taxon>Bacteria</taxon>
        <taxon>Pseudomonadati</taxon>
        <taxon>Pseudomonadota</taxon>
        <taxon>Alphaproteobacteria</taxon>
        <taxon>Hyphomicrobiales</taxon>
        <taxon>Nitrobacteraceae</taxon>
        <taxon>Nitrobacter</taxon>
    </lineage>
</organism>
<evidence type="ECO:0000313" key="3">
    <source>
        <dbReference type="Proteomes" id="UP000189940"/>
    </source>
</evidence>
<name>A0A1V4I220_NITVU</name>
<dbReference type="AlphaFoldDB" id="A0A1V4I220"/>
<gene>
    <name evidence="2" type="ORF">B2M20_02985</name>
</gene>
<protein>
    <submittedName>
        <fullName evidence="2">Uncharacterized protein</fullName>
    </submittedName>
</protein>
<proteinExistence type="predicted"/>
<dbReference type="OrthoDB" id="8171331at2"/>
<sequence>MAGPWERYQSEPDKAGPWSKYVEPTVTPTASGGQGELSVNNVVRSAATGVPIIGGALNQMNAATNAALAPLLNPLFSEENQLKGATFSERRAESLRQQQGMDRDFSAKHPVVDTAAQIAGGVAGVAPAMMAAPAAFGGGGGSMAARSMASMLSGGTVGGADAAVRSGGDLNSTGIGGLTGALVGGFSPAIASGAGKVSATIADRVGGLSKPTGALSALPRPAANYALETVGDPARQAALRADLDRLGPQAMLADVSPEWMGVARGAASQPGMRDEIAVPLLTRDAAKNTRLRADMDIAIGAPPVPSQVEAGIVAGQRDLGPQYGEVFRGARAVDTEPLAHAIEADAINMRGPAQRAAQQVRGMLDIHGAPGNLDPNPGTLFQTRQAIDGMLAGETNPQVIRTLSGYRQRVDDMLGQAVPGIKDVDAQFAELARQRDALGRGQQVLDSERTAPRPQELAQEVQQGALPQGRMVGPSAAPLRMRQGARAELDRVVGTNANDPAALQRLVKSEGDWNRDRLRTLFGPQADDVLNAVDRETAFYRTNNRVTSGSDTAMASRFGDFLDHASTPSQIPTDTTIAGLILRGAQKAGQKALGSNAEERAARFAKDLGRLAVAQGSARDQIVQSLMDTARRRQSLDPINNAAREVARLLLASSPPVANQRLLAR</sequence>
<evidence type="ECO:0000313" key="2">
    <source>
        <dbReference type="EMBL" id="OPH84253.1"/>
    </source>
</evidence>
<dbReference type="RefSeq" id="WP_079445609.1">
    <property type="nucleotide sequence ID" value="NZ_MWPQ01000006.1"/>
</dbReference>
<accession>A0A1V4I220</accession>
<dbReference type="EMBL" id="MWPQ01000006">
    <property type="protein sequence ID" value="OPH84253.1"/>
    <property type="molecule type" value="Genomic_DNA"/>
</dbReference>
<reference evidence="2 3" key="1">
    <citation type="submission" date="2017-02" db="EMBL/GenBank/DDBJ databases">
        <title>Genome sequence of the nitrite-oxidizing bacterium Nitrobacter vulgaris strain Ab1.</title>
        <authorList>
            <person name="Mellbye B.L."/>
            <person name="Davis E.W."/>
            <person name="Spieck E."/>
            <person name="Chang J.H."/>
            <person name="Bottomley P.J."/>
            <person name="Sayavedra-Soto L.A."/>
        </authorList>
    </citation>
    <scope>NUCLEOTIDE SEQUENCE [LARGE SCALE GENOMIC DNA]</scope>
    <source>
        <strain evidence="2 3">Ab1</strain>
    </source>
</reference>
<dbReference type="STRING" id="29421.B2M20_02985"/>
<comment type="caution">
    <text evidence="2">The sequence shown here is derived from an EMBL/GenBank/DDBJ whole genome shotgun (WGS) entry which is preliminary data.</text>
</comment>
<dbReference type="Proteomes" id="UP000189940">
    <property type="component" value="Unassembled WGS sequence"/>
</dbReference>
<evidence type="ECO:0000256" key="1">
    <source>
        <dbReference type="SAM" id="MobiDB-lite"/>
    </source>
</evidence>
<feature type="region of interest" description="Disordered" evidence="1">
    <location>
        <begin position="1"/>
        <end position="21"/>
    </location>
</feature>
<keyword evidence="3" id="KW-1185">Reference proteome</keyword>